<reference evidence="10 11" key="1">
    <citation type="submission" date="2023-08" db="EMBL/GenBank/DDBJ databases">
        <title>Helicovermis profunda gen. nov., sp. nov., a novel mesophilic, fermentative bacterium within the Bacillota from a deep-sea hydrothermal vent chimney.</title>
        <authorList>
            <person name="Miyazaki U."/>
            <person name="Mizutani D."/>
            <person name="Hashimoto Y."/>
            <person name="Tame A."/>
            <person name="Sawayama S."/>
            <person name="Miyazaki J."/>
            <person name="Takai K."/>
            <person name="Nakagawa S."/>
        </authorList>
    </citation>
    <scope>NUCLEOTIDE SEQUENCE [LARGE SCALE GENOMIC DNA]</scope>
    <source>
        <strain evidence="10 11">S502</strain>
    </source>
</reference>
<evidence type="ECO:0000256" key="2">
    <source>
        <dbReference type="ARBA" id="ARBA00005540"/>
    </source>
</evidence>
<accession>A0AAU9E0F7</accession>
<evidence type="ECO:0000256" key="5">
    <source>
        <dbReference type="ARBA" id="ARBA00022692"/>
    </source>
</evidence>
<evidence type="ECO:0000313" key="10">
    <source>
        <dbReference type="EMBL" id="BEP28021.1"/>
    </source>
</evidence>
<dbReference type="Pfam" id="PF12822">
    <property type="entry name" value="ECF_trnsprt"/>
    <property type="match status" value="1"/>
</dbReference>
<keyword evidence="11" id="KW-1185">Reference proteome</keyword>
<dbReference type="GO" id="GO:0032217">
    <property type="term" value="F:riboflavin transmembrane transporter activity"/>
    <property type="evidence" value="ECO:0007669"/>
    <property type="project" value="UniProtKB-UniRule"/>
</dbReference>
<feature type="transmembrane region" description="Helical" evidence="9">
    <location>
        <begin position="13"/>
        <end position="32"/>
    </location>
</feature>
<dbReference type="PIRSF" id="PIRSF037778">
    <property type="entry name" value="UCP037778_transp_RibU"/>
    <property type="match status" value="1"/>
</dbReference>
<evidence type="ECO:0000256" key="9">
    <source>
        <dbReference type="SAM" id="Phobius"/>
    </source>
</evidence>
<evidence type="ECO:0000256" key="8">
    <source>
        <dbReference type="PIRNR" id="PIRNR037778"/>
    </source>
</evidence>
<dbReference type="Proteomes" id="UP001321786">
    <property type="component" value="Chromosome"/>
</dbReference>
<feature type="transmembrane region" description="Helical" evidence="9">
    <location>
        <begin position="44"/>
        <end position="61"/>
    </location>
</feature>
<dbReference type="Gene3D" id="1.10.1760.20">
    <property type="match status" value="1"/>
</dbReference>
<comment type="similarity">
    <text evidence="2 8">Belongs to the prokaryotic riboflavin transporter (P-RFT) (TC 2.A.87) family.</text>
</comment>
<keyword evidence="3 8" id="KW-0813">Transport</keyword>
<proteinExistence type="inferred from homology"/>
<feature type="transmembrane region" description="Helical" evidence="9">
    <location>
        <begin position="81"/>
        <end position="98"/>
    </location>
</feature>
<dbReference type="PANTHER" id="PTHR38438">
    <property type="entry name" value="RIBOFLAVIN TRANSPORTER RIBU"/>
    <property type="match status" value="1"/>
</dbReference>
<evidence type="ECO:0000256" key="1">
    <source>
        <dbReference type="ARBA" id="ARBA00004651"/>
    </source>
</evidence>
<evidence type="ECO:0000256" key="7">
    <source>
        <dbReference type="ARBA" id="ARBA00023136"/>
    </source>
</evidence>
<feature type="transmembrane region" description="Helical" evidence="9">
    <location>
        <begin position="160"/>
        <end position="184"/>
    </location>
</feature>
<evidence type="ECO:0000313" key="11">
    <source>
        <dbReference type="Proteomes" id="UP001321786"/>
    </source>
</evidence>
<dbReference type="PANTHER" id="PTHR38438:SF1">
    <property type="entry name" value="RIBOFLAVIN TRANSPORTER RIBU"/>
    <property type="match status" value="1"/>
</dbReference>
<dbReference type="InterPro" id="IPR025720">
    <property type="entry name" value="RibU"/>
</dbReference>
<organism evidence="10 11">
    <name type="scientific">Helicovermis profundi</name>
    <dbReference type="NCBI Taxonomy" id="3065157"/>
    <lineage>
        <taxon>Bacteria</taxon>
        <taxon>Bacillati</taxon>
        <taxon>Bacillota</taxon>
        <taxon>Clostridia</taxon>
        <taxon>Helicovermis</taxon>
    </lineage>
</organism>
<keyword evidence="6 9" id="KW-1133">Transmembrane helix</keyword>
<feature type="transmembrane region" description="Helical" evidence="9">
    <location>
        <begin position="107"/>
        <end position="130"/>
    </location>
</feature>
<dbReference type="InterPro" id="IPR024529">
    <property type="entry name" value="ECF_trnsprt_substrate-spec"/>
</dbReference>
<sequence>MSNKFSLSTLLKITMLSAIAFILMFLELQVPLFPEFLKIDISDLPALIGGFAFGPLAGVIVELIKNLLHLFRTTTGSVGELANFLVGSALVLPAAYIYKVKKSKKTALIGLMVGTISMAIVGGLANYFILLPFYQNFMPLDAIIGMSSKANGAIVDMKTLILYAIVPFNLFKGIVVSFVTLLLYKHISQLLHSK</sequence>
<evidence type="ECO:0000256" key="6">
    <source>
        <dbReference type="ARBA" id="ARBA00022989"/>
    </source>
</evidence>
<protein>
    <recommendedName>
        <fullName evidence="8">Riboflavin transporter</fullName>
    </recommendedName>
</protein>
<gene>
    <name evidence="10" type="ORF">HLPR_03520</name>
</gene>
<dbReference type="GO" id="GO:0005886">
    <property type="term" value="C:plasma membrane"/>
    <property type="evidence" value="ECO:0007669"/>
    <property type="project" value="UniProtKB-SubCell"/>
</dbReference>
<evidence type="ECO:0000256" key="3">
    <source>
        <dbReference type="ARBA" id="ARBA00022448"/>
    </source>
</evidence>
<dbReference type="RefSeq" id="WP_338536372.1">
    <property type="nucleotide sequence ID" value="NZ_AP028654.1"/>
</dbReference>
<name>A0AAU9E0F7_9FIRM</name>
<dbReference type="EMBL" id="AP028654">
    <property type="protein sequence ID" value="BEP28021.1"/>
    <property type="molecule type" value="Genomic_DNA"/>
</dbReference>
<comment type="subcellular location">
    <subcellularLocation>
        <location evidence="1">Cell membrane</location>
        <topology evidence="1">Multi-pass membrane protein</topology>
    </subcellularLocation>
</comment>
<evidence type="ECO:0000256" key="4">
    <source>
        <dbReference type="ARBA" id="ARBA00022475"/>
    </source>
</evidence>
<keyword evidence="7 8" id="KW-0472">Membrane</keyword>
<keyword evidence="4 8" id="KW-1003">Cell membrane</keyword>
<keyword evidence="5 9" id="KW-0812">Transmembrane</keyword>
<dbReference type="KEGG" id="hprf:HLPR_03520"/>
<comment type="function">
    <text evidence="8">Probably a riboflavin-binding protein that interacts with the energy-coupling factor (ECF) ABC-transporter complex.</text>
</comment>
<dbReference type="AlphaFoldDB" id="A0AAU9E0F7"/>